<accession>A0ABR2KRV4</accession>
<evidence type="ECO:0000313" key="2">
    <source>
        <dbReference type="Proteomes" id="UP001470230"/>
    </source>
</evidence>
<dbReference type="Proteomes" id="UP001470230">
    <property type="component" value="Unassembled WGS sequence"/>
</dbReference>
<organism evidence="1 2">
    <name type="scientific">Tritrichomonas musculus</name>
    <dbReference type="NCBI Taxonomy" id="1915356"/>
    <lineage>
        <taxon>Eukaryota</taxon>
        <taxon>Metamonada</taxon>
        <taxon>Parabasalia</taxon>
        <taxon>Tritrichomonadida</taxon>
        <taxon>Tritrichomonadidae</taxon>
        <taxon>Tritrichomonas</taxon>
    </lineage>
</organism>
<keyword evidence="2" id="KW-1185">Reference proteome</keyword>
<protein>
    <submittedName>
        <fullName evidence="1">Uncharacterized protein</fullName>
    </submittedName>
</protein>
<reference evidence="1 2" key="1">
    <citation type="submission" date="2024-04" db="EMBL/GenBank/DDBJ databases">
        <title>Tritrichomonas musculus Genome.</title>
        <authorList>
            <person name="Alves-Ferreira E."/>
            <person name="Grigg M."/>
            <person name="Lorenzi H."/>
            <person name="Galac M."/>
        </authorList>
    </citation>
    <scope>NUCLEOTIDE SEQUENCE [LARGE SCALE GENOMIC DNA]</scope>
    <source>
        <strain evidence="1 2">EAF2021</strain>
    </source>
</reference>
<comment type="caution">
    <text evidence="1">The sequence shown here is derived from an EMBL/GenBank/DDBJ whole genome shotgun (WGS) entry which is preliminary data.</text>
</comment>
<gene>
    <name evidence="1" type="ORF">M9Y10_022202</name>
</gene>
<name>A0ABR2KRV4_9EUKA</name>
<proteinExistence type="predicted"/>
<dbReference type="EMBL" id="JAPFFF010000003">
    <property type="protein sequence ID" value="KAK8893773.1"/>
    <property type="molecule type" value="Genomic_DNA"/>
</dbReference>
<evidence type="ECO:0000313" key="1">
    <source>
        <dbReference type="EMBL" id="KAK8893773.1"/>
    </source>
</evidence>
<sequence>MNEKVPITKYYIEHKEELDSKYSDMDPKQRQLINNSKGDTDEGTGLTTVLKTMFEHGYFREINQCEQGVLSTYRETKDEED</sequence>